<keyword evidence="1" id="KW-0812">Transmembrane</keyword>
<accession>A0A818JXH4</accession>
<keyword evidence="1" id="KW-0472">Membrane</keyword>
<reference evidence="3" key="1">
    <citation type="submission" date="2021-02" db="EMBL/GenBank/DDBJ databases">
        <authorList>
            <person name="Nowell W R."/>
        </authorList>
    </citation>
    <scope>NUCLEOTIDE SEQUENCE</scope>
</reference>
<feature type="transmembrane region" description="Helical" evidence="1">
    <location>
        <begin position="397"/>
        <end position="418"/>
    </location>
</feature>
<protein>
    <recommendedName>
        <fullName evidence="5">Envelope protein</fullName>
    </recommendedName>
</protein>
<name>A0A818JXH4_9BILA</name>
<sequence>MLPNIIIILLLFYVWFLCSTINTFTTNSFNHKVWRGDGNIFHISQGEFRTVFQQYRNVNEHEYSNLLIIDHSINWLANEISSLNRQIKLIKDQISFIIHNREQHIIIQHENTNNINNISSSKNNNTQNIYIIKLLSYELLFNDYLQDLSDIYEISLTKTIECIAVFIEKDSIEKYLFIKLSNGNIDTYQMNKTKSLKETYWNINQSISIWVGTGKQLEYYQRFIQDNNIDEIINNDQLMKIKDRPQSNDVHFFNSINPILRIKYHTDPSSLSCILEDFFDNIYTCNGQLVYPHELKLLSNDKNQFMFYAVMTTIEKHIYPLETNHHIRHGDQLVFLFNNHPQMISLSSCTDCRYPEQTNILNNDQSLTEEKLDNLLVSSQQIINIEQNSYITNSQNYIVYFIVASILLYILLSIYLSGKQQSTTCLARKHSILPRRDR</sequence>
<evidence type="ECO:0000313" key="4">
    <source>
        <dbReference type="Proteomes" id="UP000663823"/>
    </source>
</evidence>
<feature type="chain" id="PRO_5032481004" description="Envelope protein" evidence="2">
    <location>
        <begin position="21"/>
        <end position="438"/>
    </location>
</feature>
<dbReference type="EMBL" id="CAJOAX010000220">
    <property type="protein sequence ID" value="CAF3542341.1"/>
    <property type="molecule type" value="Genomic_DNA"/>
</dbReference>
<gene>
    <name evidence="3" type="ORF">OTI717_LOCUS3868</name>
</gene>
<keyword evidence="2" id="KW-0732">Signal</keyword>
<feature type="signal peptide" evidence="2">
    <location>
        <begin position="1"/>
        <end position="20"/>
    </location>
</feature>
<dbReference type="AlphaFoldDB" id="A0A818JXH4"/>
<evidence type="ECO:0000256" key="2">
    <source>
        <dbReference type="SAM" id="SignalP"/>
    </source>
</evidence>
<dbReference type="Proteomes" id="UP000663823">
    <property type="component" value="Unassembled WGS sequence"/>
</dbReference>
<organism evidence="3 4">
    <name type="scientific">Rotaria sordida</name>
    <dbReference type="NCBI Taxonomy" id="392033"/>
    <lineage>
        <taxon>Eukaryota</taxon>
        <taxon>Metazoa</taxon>
        <taxon>Spiralia</taxon>
        <taxon>Gnathifera</taxon>
        <taxon>Rotifera</taxon>
        <taxon>Eurotatoria</taxon>
        <taxon>Bdelloidea</taxon>
        <taxon>Philodinida</taxon>
        <taxon>Philodinidae</taxon>
        <taxon>Rotaria</taxon>
    </lineage>
</organism>
<keyword evidence="1" id="KW-1133">Transmembrane helix</keyword>
<evidence type="ECO:0008006" key="5">
    <source>
        <dbReference type="Google" id="ProtNLM"/>
    </source>
</evidence>
<evidence type="ECO:0000256" key="1">
    <source>
        <dbReference type="SAM" id="Phobius"/>
    </source>
</evidence>
<evidence type="ECO:0000313" key="3">
    <source>
        <dbReference type="EMBL" id="CAF3542341.1"/>
    </source>
</evidence>
<proteinExistence type="predicted"/>
<comment type="caution">
    <text evidence="3">The sequence shown here is derived from an EMBL/GenBank/DDBJ whole genome shotgun (WGS) entry which is preliminary data.</text>
</comment>